<accession>A0A1Y2F303</accession>
<sequence>MTRYGATQRIHSFSDEDSQDESTYPTGQAELRRLLDGPTPQASVILRDGRRVRRSITLSSLRERSENLSGEEDQSLLPSIDKKRSLFTRAYQAIQVTTARYSSRDHVALFKSLLAYFLASLVVFLPRPFAFLGTTDGKHFVATCCVYFHPARSQGAMLQATLYALLALAWSLIVSAGSMATAVGFNAIGQRNAGHVVVLVVWIVGGVGVIAYCKQRIGGPLIGVAASMASVVLFFNVTREGSLQLGRFNFEKLCGYLYLVLMGLGISILVNRLVMPVSATRLLKREMIQATAHMSQLLTLVTQSFLKTSGTDTEELQAAATQNGKTLAVLQEQLDMARYELCLAGREREYALLMDIVKKMTHVAQHLSGLLSSCEVQAMLLSGEADPESDTGSLTAREVARTYIHHLGPPIKSLAFTTRQALAEMPFAEAKFHVRLPVQLFENLDAALALYEEANIKALSTLYSHPVFHNATDLSQVTDREEVAASMEYFSHNLQAFVMETQALMRVLQALEKYQAQPTRSWYWLCIWRRQQKKQKSKSAVPARQKSWLDRVKYNLWRALRVFKNPNIRFGLKVGVGAALFATPSMVDAWRGVFLEYRFEWGLLSYVIITNASVGGTYSAALWRVTGSAIGTLLACFIWTAAPARAGILTPAGLVIATPCLWMILHPAKYNVQLGRFILLSYNLSALYAFTLSQQSKDGPDQDADEGGVRPIITLIAFHRIVSVTAGCIWGALINTYIWPIKARVALRQGLSALWLKLGHAWRQDPFGKQRTAISVEGFLAIRQDLDNLHGLLAQSPNEPRLRGPFPSTVYAQLLAGTRQIADLSYALTRSLHDASHASHTKDALLIQKTSQARYALADALFLVLYLLAGSLQVRAQVPGCQIDAAVAARERYLARISEVRVEAASARAKEGESALELLVEQEHTTGADGASDGLGASFHYALMTGVLLTKLRRLSVLQTQLFQEGGMAGDDLEDADLEDGGHRVA</sequence>
<feature type="region of interest" description="Disordered" evidence="5">
    <location>
        <begin position="1"/>
        <end position="25"/>
    </location>
</feature>
<dbReference type="InterPro" id="IPR023244">
    <property type="entry name" value="Brefeldin_A-sensitivity_4"/>
</dbReference>
<evidence type="ECO:0000256" key="6">
    <source>
        <dbReference type="SAM" id="Phobius"/>
    </source>
</evidence>
<gene>
    <name evidence="8" type="ORF">BCR37DRAFT_382854</name>
</gene>
<dbReference type="GO" id="GO:0016020">
    <property type="term" value="C:membrane"/>
    <property type="evidence" value="ECO:0007669"/>
    <property type="project" value="UniProtKB-SubCell"/>
</dbReference>
<protein>
    <recommendedName>
        <fullName evidence="7">Integral membrane bound transporter domain-containing protein</fullName>
    </recommendedName>
</protein>
<dbReference type="STRING" id="56484.A0A1Y2F303"/>
<dbReference type="GeneID" id="63786566"/>
<dbReference type="RefSeq" id="XP_040722966.1">
    <property type="nucleotide sequence ID" value="XM_040869967.1"/>
</dbReference>
<proteinExistence type="predicted"/>
<feature type="transmembrane region" description="Helical" evidence="6">
    <location>
        <begin position="217"/>
        <end position="235"/>
    </location>
</feature>
<dbReference type="OMA" id="QLGLIWK"/>
<evidence type="ECO:0000256" key="5">
    <source>
        <dbReference type="SAM" id="MobiDB-lite"/>
    </source>
</evidence>
<dbReference type="InterPro" id="IPR049453">
    <property type="entry name" value="Memb_transporter_dom"/>
</dbReference>
<feature type="domain" description="Integral membrane bound transporter" evidence="7">
    <location>
        <begin position="597"/>
        <end position="734"/>
    </location>
</feature>
<keyword evidence="3 6" id="KW-1133">Transmembrane helix</keyword>
<dbReference type="Proteomes" id="UP000193685">
    <property type="component" value="Unassembled WGS sequence"/>
</dbReference>
<feature type="transmembrane region" description="Helical" evidence="6">
    <location>
        <begin position="255"/>
        <end position="275"/>
    </location>
</feature>
<feature type="transmembrane region" description="Helical" evidence="6">
    <location>
        <begin position="712"/>
        <end position="738"/>
    </location>
</feature>
<evidence type="ECO:0000256" key="2">
    <source>
        <dbReference type="ARBA" id="ARBA00022692"/>
    </source>
</evidence>
<name>A0A1Y2F303_PROLT</name>
<feature type="transmembrane region" description="Helical" evidence="6">
    <location>
        <begin position="162"/>
        <end position="187"/>
    </location>
</feature>
<dbReference type="Pfam" id="PF13515">
    <property type="entry name" value="FUSC_2"/>
    <property type="match status" value="1"/>
</dbReference>
<comment type="caution">
    <text evidence="8">The sequence shown here is derived from an EMBL/GenBank/DDBJ whole genome shotgun (WGS) entry which is preliminary data.</text>
</comment>
<keyword evidence="2 6" id="KW-0812">Transmembrane</keyword>
<feature type="transmembrane region" description="Helical" evidence="6">
    <location>
        <begin position="625"/>
        <end position="642"/>
    </location>
</feature>
<evidence type="ECO:0000256" key="1">
    <source>
        <dbReference type="ARBA" id="ARBA00004141"/>
    </source>
</evidence>
<evidence type="ECO:0000313" key="9">
    <source>
        <dbReference type="Proteomes" id="UP000193685"/>
    </source>
</evidence>
<evidence type="ECO:0000256" key="4">
    <source>
        <dbReference type="ARBA" id="ARBA00023136"/>
    </source>
</evidence>
<evidence type="ECO:0000256" key="3">
    <source>
        <dbReference type="ARBA" id="ARBA00022989"/>
    </source>
</evidence>
<feature type="transmembrane region" description="Helical" evidence="6">
    <location>
        <begin position="193"/>
        <end position="212"/>
    </location>
</feature>
<dbReference type="PRINTS" id="PR02047">
    <property type="entry name" value="BREFELDNASP4"/>
</dbReference>
<feature type="transmembrane region" description="Helical" evidence="6">
    <location>
        <begin position="674"/>
        <end position="692"/>
    </location>
</feature>
<evidence type="ECO:0000259" key="7">
    <source>
        <dbReference type="Pfam" id="PF13515"/>
    </source>
</evidence>
<organism evidence="8 9">
    <name type="scientific">Protomyces lactucae-debilis</name>
    <dbReference type="NCBI Taxonomy" id="2754530"/>
    <lineage>
        <taxon>Eukaryota</taxon>
        <taxon>Fungi</taxon>
        <taxon>Dikarya</taxon>
        <taxon>Ascomycota</taxon>
        <taxon>Taphrinomycotina</taxon>
        <taxon>Taphrinomycetes</taxon>
        <taxon>Taphrinales</taxon>
        <taxon>Protomycetaceae</taxon>
        <taxon>Protomyces</taxon>
    </lineage>
</organism>
<dbReference type="PANTHER" id="PTHR47804">
    <property type="entry name" value="60S RIBOSOMAL PROTEIN L19"/>
    <property type="match status" value="1"/>
</dbReference>
<evidence type="ECO:0000313" key="8">
    <source>
        <dbReference type="EMBL" id="ORY77345.1"/>
    </source>
</evidence>
<keyword evidence="9" id="KW-1185">Reference proteome</keyword>
<keyword evidence="4 6" id="KW-0472">Membrane</keyword>
<comment type="subcellular location">
    <subcellularLocation>
        <location evidence="1">Membrane</location>
        <topology evidence="1">Multi-pass membrane protein</topology>
    </subcellularLocation>
</comment>
<feature type="transmembrane region" description="Helical" evidence="6">
    <location>
        <begin position="648"/>
        <end position="665"/>
    </location>
</feature>
<dbReference type="InterPro" id="IPR052430">
    <property type="entry name" value="IVT-Associated"/>
</dbReference>
<reference evidence="8 9" key="1">
    <citation type="submission" date="2016-07" db="EMBL/GenBank/DDBJ databases">
        <title>Pervasive Adenine N6-methylation of Active Genes in Fungi.</title>
        <authorList>
            <consortium name="DOE Joint Genome Institute"/>
            <person name="Mondo S.J."/>
            <person name="Dannebaum R.O."/>
            <person name="Kuo R.C."/>
            <person name="Labutti K."/>
            <person name="Haridas S."/>
            <person name="Kuo A."/>
            <person name="Salamov A."/>
            <person name="Ahrendt S.R."/>
            <person name="Lipzen A."/>
            <person name="Sullivan W."/>
            <person name="Andreopoulos W.B."/>
            <person name="Clum A."/>
            <person name="Lindquist E."/>
            <person name="Daum C."/>
            <person name="Ramamoorthy G.K."/>
            <person name="Gryganskyi A."/>
            <person name="Culley D."/>
            <person name="Magnuson J.K."/>
            <person name="James T.Y."/>
            <person name="O'Malley M.A."/>
            <person name="Stajich J.E."/>
            <person name="Spatafora J.W."/>
            <person name="Visel A."/>
            <person name="Grigoriev I.V."/>
        </authorList>
    </citation>
    <scope>NUCLEOTIDE SEQUENCE [LARGE SCALE GENOMIC DNA]</scope>
    <source>
        <strain evidence="8 9">12-1054</strain>
    </source>
</reference>
<dbReference type="EMBL" id="MCFI01000020">
    <property type="protein sequence ID" value="ORY77345.1"/>
    <property type="molecule type" value="Genomic_DNA"/>
</dbReference>
<dbReference type="AlphaFoldDB" id="A0A1Y2F303"/>
<dbReference type="PANTHER" id="PTHR47804:SF1">
    <property type="entry name" value="DUF2421 DOMAIN-CONTAINING PROTEIN"/>
    <property type="match status" value="1"/>
</dbReference>
<dbReference type="OrthoDB" id="68611at2759"/>